<dbReference type="Proteomes" id="UP000027665">
    <property type="component" value="Unassembled WGS sequence"/>
</dbReference>
<dbReference type="STRING" id="2754.EH55_13580"/>
<reference evidence="1 2" key="1">
    <citation type="submission" date="2014-04" db="EMBL/GenBank/DDBJ databases">
        <title>Draft Genome Sequence of Synergistes jonesii.</title>
        <authorList>
            <person name="Coil D.A."/>
            <person name="Eisen J.A."/>
            <person name="Holland-Moritz H.E."/>
        </authorList>
    </citation>
    <scope>NUCLEOTIDE SEQUENCE [LARGE SCALE GENOMIC DNA]</scope>
    <source>
        <strain evidence="1 2">78-1</strain>
    </source>
</reference>
<accession>A0A073IU05</accession>
<name>A0A073IU05_9BACT</name>
<dbReference type="AlphaFoldDB" id="A0A073IU05"/>
<evidence type="ECO:0000313" key="2">
    <source>
        <dbReference type="Proteomes" id="UP000027665"/>
    </source>
</evidence>
<sequence length="74" mass="8366">MSCAERAKRPVMCFSRAVKNYLDGGAADLQKNGDRNGAEKFKTAVRIRRDEVCRQNTQKEFLALENTAEQRCNG</sequence>
<dbReference type="EMBL" id="JMKI01000008">
    <property type="protein sequence ID" value="KEJ93020.1"/>
    <property type="molecule type" value="Genomic_DNA"/>
</dbReference>
<proteinExistence type="predicted"/>
<protein>
    <submittedName>
        <fullName evidence="1">Uncharacterized protein</fullName>
    </submittedName>
</protein>
<organism evidence="1 2">
    <name type="scientific">Synergistes jonesii</name>
    <dbReference type="NCBI Taxonomy" id="2754"/>
    <lineage>
        <taxon>Bacteria</taxon>
        <taxon>Thermotogati</taxon>
        <taxon>Synergistota</taxon>
        <taxon>Synergistia</taxon>
        <taxon>Synergistales</taxon>
        <taxon>Synergistaceae</taxon>
        <taxon>Synergistes</taxon>
    </lineage>
</organism>
<gene>
    <name evidence="1" type="ORF">EH55_13580</name>
</gene>
<evidence type="ECO:0000313" key="1">
    <source>
        <dbReference type="EMBL" id="KEJ93020.1"/>
    </source>
</evidence>
<comment type="caution">
    <text evidence="1">The sequence shown here is derived from an EMBL/GenBank/DDBJ whole genome shotgun (WGS) entry which is preliminary data.</text>
</comment>
<keyword evidence="2" id="KW-1185">Reference proteome</keyword>